<evidence type="ECO:0000259" key="9">
    <source>
        <dbReference type="Pfam" id="PF04696"/>
    </source>
</evidence>
<evidence type="ECO:0000256" key="8">
    <source>
        <dbReference type="SAM" id="MobiDB-lite"/>
    </source>
</evidence>
<dbReference type="Proteomes" id="UP000799538">
    <property type="component" value="Unassembled WGS sequence"/>
</dbReference>
<evidence type="ECO:0000256" key="1">
    <source>
        <dbReference type="ARBA" id="ARBA00004123"/>
    </source>
</evidence>
<dbReference type="OrthoDB" id="330772at2759"/>
<keyword evidence="6" id="KW-0508">mRNA splicing</keyword>
<keyword evidence="3" id="KW-0507">mRNA processing</keyword>
<dbReference type="Pfam" id="PF04696">
    <property type="entry name" value="Pinin_SDK_memA"/>
    <property type="match status" value="1"/>
</dbReference>
<keyword evidence="7" id="KW-0539">Nucleus</keyword>
<evidence type="ECO:0000256" key="6">
    <source>
        <dbReference type="ARBA" id="ARBA00023187"/>
    </source>
</evidence>
<evidence type="ECO:0000256" key="5">
    <source>
        <dbReference type="ARBA" id="ARBA00023163"/>
    </source>
</evidence>
<name>A0A6A6GIQ1_9PEZI</name>
<dbReference type="PANTHER" id="PTHR12707:SF0">
    <property type="entry name" value="PININ"/>
    <property type="match status" value="1"/>
</dbReference>
<dbReference type="InterPro" id="IPR039853">
    <property type="entry name" value="Pinin"/>
</dbReference>
<reference evidence="11" key="1">
    <citation type="journal article" date="2020" name="Stud. Mycol.">
        <title>101 Dothideomycetes genomes: A test case for predicting lifestyles and emergence of pathogens.</title>
        <authorList>
            <person name="Haridas S."/>
            <person name="Albert R."/>
            <person name="Binder M."/>
            <person name="Bloem J."/>
            <person name="LaButti K."/>
            <person name="Salamov A."/>
            <person name="Andreopoulos B."/>
            <person name="Baker S."/>
            <person name="Barry K."/>
            <person name="Bills G."/>
            <person name="Bluhm B."/>
            <person name="Cannon C."/>
            <person name="Castanera R."/>
            <person name="Culley D."/>
            <person name="Daum C."/>
            <person name="Ezra D."/>
            <person name="Gonzalez J."/>
            <person name="Henrissat B."/>
            <person name="Kuo A."/>
            <person name="Liang C."/>
            <person name="Lipzen A."/>
            <person name="Lutzoni F."/>
            <person name="Magnuson J."/>
            <person name="Mondo S."/>
            <person name="Nolan M."/>
            <person name="Ohm R."/>
            <person name="Pangilinan J."/>
            <person name="Park H.-J."/>
            <person name="Ramirez L."/>
            <person name="Alfaro M."/>
            <person name="Sun H."/>
            <person name="Tritt A."/>
            <person name="Yoshinaga Y."/>
            <person name="Zwiers L.-H."/>
            <person name="Turgeon B."/>
            <person name="Goodwin S."/>
            <person name="Spatafora J."/>
            <person name="Crous P."/>
            <person name="Grigoriev I."/>
        </authorList>
    </citation>
    <scope>NUCLEOTIDE SEQUENCE [LARGE SCALE GENOMIC DNA]</scope>
    <source>
        <strain evidence="11">CECT 20119</strain>
    </source>
</reference>
<feature type="compositionally biased region" description="Basic and acidic residues" evidence="8">
    <location>
        <begin position="202"/>
        <end position="245"/>
    </location>
</feature>
<organism evidence="10 11">
    <name type="scientific">Elsinoe ampelina</name>
    <dbReference type="NCBI Taxonomy" id="302913"/>
    <lineage>
        <taxon>Eukaryota</taxon>
        <taxon>Fungi</taxon>
        <taxon>Dikarya</taxon>
        <taxon>Ascomycota</taxon>
        <taxon>Pezizomycotina</taxon>
        <taxon>Dothideomycetes</taxon>
        <taxon>Dothideomycetidae</taxon>
        <taxon>Myriangiales</taxon>
        <taxon>Elsinoaceae</taxon>
        <taxon>Elsinoe</taxon>
    </lineage>
</organism>
<dbReference type="GO" id="GO:0071013">
    <property type="term" value="C:catalytic step 2 spliceosome"/>
    <property type="evidence" value="ECO:0007669"/>
    <property type="project" value="TreeGrafter"/>
</dbReference>
<evidence type="ECO:0000256" key="2">
    <source>
        <dbReference type="ARBA" id="ARBA00010386"/>
    </source>
</evidence>
<dbReference type="AlphaFoldDB" id="A0A6A6GIQ1"/>
<feature type="region of interest" description="Disordered" evidence="8">
    <location>
        <begin position="1"/>
        <end position="131"/>
    </location>
</feature>
<evidence type="ECO:0000256" key="7">
    <source>
        <dbReference type="ARBA" id="ARBA00023242"/>
    </source>
</evidence>
<dbReference type="InterPro" id="IPR006786">
    <property type="entry name" value="Pinin_SDK_MemA"/>
</dbReference>
<gene>
    <name evidence="10" type="ORF">BDZ85DRAFT_317913</name>
</gene>
<keyword evidence="4" id="KW-0805">Transcription regulation</keyword>
<comment type="subcellular location">
    <subcellularLocation>
        <location evidence="1">Nucleus</location>
    </subcellularLocation>
</comment>
<feature type="compositionally biased region" description="Basic and acidic residues" evidence="8">
    <location>
        <begin position="252"/>
        <end position="281"/>
    </location>
</feature>
<dbReference type="GO" id="GO:0006397">
    <property type="term" value="P:mRNA processing"/>
    <property type="evidence" value="ECO:0007669"/>
    <property type="project" value="UniProtKB-KW"/>
</dbReference>
<dbReference type="EMBL" id="ML992504">
    <property type="protein sequence ID" value="KAF2225350.1"/>
    <property type="molecule type" value="Genomic_DNA"/>
</dbReference>
<evidence type="ECO:0000313" key="10">
    <source>
        <dbReference type="EMBL" id="KAF2225350.1"/>
    </source>
</evidence>
<keyword evidence="5" id="KW-0804">Transcription</keyword>
<feature type="compositionally biased region" description="Polar residues" evidence="8">
    <location>
        <begin position="282"/>
        <end position="294"/>
    </location>
</feature>
<evidence type="ECO:0000256" key="3">
    <source>
        <dbReference type="ARBA" id="ARBA00022664"/>
    </source>
</evidence>
<keyword evidence="11" id="KW-1185">Reference proteome</keyword>
<dbReference type="PANTHER" id="PTHR12707">
    <property type="entry name" value="PINN"/>
    <property type="match status" value="1"/>
</dbReference>
<comment type="similarity">
    <text evidence="2">Belongs to the pinin family.</text>
</comment>
<feature type="region of interest" description="Disordered" evidence="8">
    <location>
        <begin position="192"/>
        <end position="311"/>
    </location>
</feature>
<protein>
    <recommendedName>
        <fullName evidence="9">Pinin/SDK/MemA protein domain-containing protein</fullName>
    </recommendedName>
</protein>
<dbReference type="GO" id="GO:0008380">
    <property type="term" value="P:RNA splicing"/>
    <property type="evidence" value="ECO:0007669"/>
    <property type="project" value="UniProtKB-KW"/>
</dbReference>
<feature type="compositionally biased region" description="Acidic residues" evidence="8">
    <location>
        <begin position="295"/>
        <end position="307"/>
    </location>
</feature>
<evidence type="ECO:0000313" key="11">
    <source>
        <dbReference type="Proteomes" id="UP000799538"/>
    </source>
</evidence>
<accession>A0A6A6GIQ1</accession>
<evidence type="ECO:0000256" key="4">
    <source>
        <dbReference type="ARBA" id="ARBA00023015"/>
    </source>
</evidence>
<feature type="domain" description="Pinin/SDK/MemA protein" evidence="9">
    <location>
        <begin position="86"/>
        <end position="215"/>
    </location>
</feature>
<feature type="compositionally biased region" description="Low complexity" evidence="8">
    <location>
        <begin position="13"/>
        <end position="46"/>
    </location>
</feature>
<proteinExistence type="inferred from homology"/>
<sequence length="343" mass="38757">MAEAISAPPPTTTPTAHPAASTTPSPETRAPLNGNSSHASPSASPTHGKKRSRSPSAPPPTTHPIDDPSSPPSPNHPRKRSRAAIDEKTRTRRLFGGLLGGPTPRSRIAQDRKTSLTSNAPSEETLARRASIEARKRSELAKRDEEMAGVQAEKLAELNRRRRKRQLLLEERDKEREWEGKISRVGFLRTKGPGGVYWRPWKLTEEQKEEIEEKRRRAEEHVDEERELWWEEKRRRDKEAERKDETADDLEKDGVEVMSKHGDMDLAQKDPEHDATEDTDKATSPPSKQRNGSPSEDEADNGVDAGEDTVMIPKRWTHQTIEDRKSTFFVLGINLTARIHLRQ</sequence>